<evidence type="ECO:0008006" key="4">
    <source>
        <dbReference type="Google" id="ProtNLM"/>
    </source>
</evidence>
<dbReference type="EMBL" id="JAUCMV010000005">
    <property type="protein sequence ID" value="KAK0393990.1"/>
    <property type="molecule type" value="Genomic_DNA"/>
</dbReference>
<comment type="caution">
    <text evidence="2">The sequence shown here is derived from an EMBL/GenBank/DDBJ whole genome shotgun (WGS) entry which is preliminary data.</text>
</comment>
<name>A0AA39GUU5_9BILA</name>
<keyword evidence="3" id="KW-1185">Reference proteome</keyword>
<gene>
    <name evidence="2" type="ORF">QR680_000512</name>
</gene>
<dbReference type="AlphaFoldDB" id="A0AA39GUU5"/>
<feature type="chain" id="PRO_5041353274" description="Transmembrane protein" evidence="1">
    <location>
        <begin position="23"/>
        <end position="117"/>
    </location>
</feature>
<dbReference type="Proteomes" id="UP001175271">
    <property type="component" value="Unassembled WGS sequence"/>
</dbReference>
<protein>
    <recommendedName>
        <fullName evidence="4">Transmembrane protein</fullName>
    </recommendedName>
</protein>
<accession>A0AA39GUU5</accession>
<keyword evidence="1" id="KW-0732">Signal</keyword>
<feature type="signal peptide" evidence="1">
    <location>
        <begin position="1"/>
        <end position="22"/>
    </location>
</feature>
<evidence type="ECO:0000313" key="3">
    <source>
        <dbReference type="Proteomes" id="UP001175271"/>
    </source>
</evidence>
<proteinExistence type="predicted"/>
<reference evidence="2" key="1">
    <citation type="submission" date="2023-06" db="EMBL/GenBank/DDBJ databases">
        <title>Genomic analysis of the entomopathogenic nematode Steinernema hermaphroditum.</title>
        <authorList>
            <person name="Schwarz E.M."/>
            <person name="Heppert J.K."/>
            <person name="Baniya A."/>
            <person name="Schwartz H.T."/>
            <person name="Tan C.-H."/>
            <person name="Antoshechkin I."/>
            <person name="Sternberg P.W."/>
            <person name="Goodrich-Blair H."/>
            <person name="Dillman A.R."/>
        </authorList>
    </citation>
    <scope>NUCLEOTIDE SEQUENCE</scope>
    <source>
        <strain evidence="2">PS9179</strain>
        <tissue evidence="2">Whole animal</tissue>
    </source>
</reference>
<evidence type="ECO:0000256" key="1">
    <source>
        <dbReference type="SAM" id="SignalP"/>
    </source>
</evidence>
<evidence type="ECO:0000313" key="2">
    <source>
        <dbReference type="EMBL" id="KAK0393990.1"/>
    </source>
</evidence>
<sequence>MHPLHRCVVLFLLLGYIYVCTPSFGPVCIPETRSEESLLGGGSGSQAFVNIVEGLIRWEHQLVKNNNASESCCCYQKASAKFENRMRNVLGYTLLWLVRYLVASKLTDVVEETARRF</sequence>
<organism evidence="2 3">
    <name type="scientific">Steinernema hermaphroditum</name>
    <dbReference type="NCBI Taxonomy" id="289476"/>
    <lineage>
        <taxon>Eukaryota</taxon>
        <taxon>Metazoa</taxon>
        <taxon>Ecdysozoa</taxon>
        <taxon>Nematoda</taxon>
        <taxon>Chromadorea</taxon>
        <taxon>Rhabditida</taxon>
        <taxon>Tylenchina</taxon>
        <taxon>Panagrolaimomorpha</taxon>
        <taxon>Strongyloidoidea</taxon>
        <taxon>Steinernematidae</taxon>
        <taxon>Steinernema</taxon>
    </lineage>
</organism>